<accession>A0A448XEY0</accession>
<dbReference type="AlphaFoldDB" id="A0A448XEY0"/>
<comment type="caution">
    <text evidence="3">The sequence shown here is derived from an EMBL/GenBank/DDBJ whole genome shotgun (WGS) entry which is preliminary data.</text>
</comment>
<feature type="non-terminal residue" evidence="3">
    <location>
        <position position="1"/>
    </location>
</feature>
<feature type="compositionally biased region" description="Polar residues" evidence="1">
    <location>
        <begin position="46"/>
        <end position="62"/>
    </location>
</feature>
<dbReference type="Proteomes" id="UP000784294">
    <property type="component" value="Unassembled WGS sequence"/>
</dbReference>
<keyword evidence="2" id="KW-0472">Membrane</keyword>
<evidence type="ECO:0000256" key="2">
    <source>
        <dbReference type="SAM" id="Phobius"/>
    </source>
</evidence>
<evidence type="ECO:0000256" key="1">
    <source>
        <dbReference type="SAM" id="MobiDB-lite"/>
    </source>
</evidence>
<keyword evidence="2" id="KW-1133">Transmembrane helix</keyword>
<sequence>THAPHHVLSHIRLFLSRSAFKSRQPAARASVVSFKVDGLTDPVSPVSDTPRIQSAYDPSTSQTGGGGNLKLPHGIGQQRQYCSTNTLGSRSGDSMDPFSGPNAGIHLCNAIKLIPDVDTTQVIQFLPVLLNQLIECLIVTGWLAERWAQEQSPPALSQATTSGFGLDVEEVGESQLGYRLANPSAKRPPIKPSDVFAVQTSSFGSTVLTSGVEYPNSGVSTTQAWLRAISRQLAGPGGPGDVTKIVCGLIKLAIHPEPISFYQLIRFGPPIRIASWSLPVGISLQALFLKGLDARTLPPRRVERQDRDSQARRSQALPSRVVSVIESVLHEQTVDAYLYLLIRPPSSLTARSPKLYGFIRNGHHSLTTSPTFFIAIPFPPISGRSLIQASPFAGLAVSLFSPIYSLACFIIFLRSHFVSLFFTQFIFPLIPVIFRNLAFLPFLCAYASECRVMAMLISELVCQHCSRNLQYQTLLLEPAYPSSPCLCFPLPSSAVSTASVGTTTPYTQFTNSGSSVASGQLRQFSLHRNYLPSSGPVSSASYSDDGGKSGDICPCVLLGHTATTGCRASLLKSFLEVCV</sequence>
<evidence type="ECO:0000313" key="3">
    <source>
        <dbReference type="EMBL" id="VEL34915.1"/>
    </source>
</evidence>
<feature type="non-terminal residue" evidence="3">
    <location>
        <position position="579"/>
    </location>
</feature>
<protein>
    <submittedName>
        <fullName evidence="3">Uncharacterized protein</fullName>
    </submittedName>
</protein>
<dbReference type="EMBL" id="CAAALY010248675">
    <property type="protein sequence ID" value="VEL34915.1"/>
    <property type="molecule type" value="Genomic_DNA"/>
</dbReference>
<proteinExistence type="predicted"/>
<reference evidence="3" key="1">
    <citation type="submission" date="2018-11" db="EMBL/GenBank/DDBJ databases">
        <authorList>
            <consortium name="Pathogen Informatics"/>
        </authorList>
    </citation>
    <scope>NUCLEOTIDE SEQUENCE</scope>
</reference>
<feature type="transmembrane region" description="Helical" evidence="2">
    <location>
        <begin position="425"/>
        <end position="448"/>
    </location>
</feature>
<gene>
    <name evidence="3" type="ORF">PXEA_LOCUS28355</name>
</gene>
<name>A0A448XEY0_9PLAT</name>
<keyword evidence="4" id="KW-1185">Reference proteome</keyword>
<organism evidence="3 4">
    <name type="scientific">Protopolystoma xenopodis</name>
    <dbReference type="NCBI Taxonomy" id="117903"/>
    <lineage>
        <taxon>Eukaryota</taxon>
        <taxon>Metazoa</taxon>
        <taxon>Spiralia</taxon>
        <taxon>Lophotrochozoa</taxon>
        <taxon>Platyhelminthes</taxon>
        <taxon>Monogenea</taxon>
        <taxon>Polyopisthocotylea</taxon>
        <taxon>Polystomatidea</taxon>
        <taxon>Polystomatidae</taxon>
        <taxon>Protopolystoma</taxon>
    </lineage>
</organism>
<evidence type="ECO:0000313" key="4">
    <source>
        <dbReference type="Proteomes" id="UP000784294"/>
    </source>
</evidence>
<keyword evidence="2" id="KW-0812">Transmembrane</keyword>
<feature type="region of interest" description="Disordered" evidence="1">
    <location>
        <begin position="42"/>
        <end position="74"/>
    </location>
</feature>
<feature type="transmembrane region" description="Helical" evidence="2">
    <location>
        <begin position="392"/>
        <end position="413"/>
    </location>
</feature>